<keyword evidence="3" id="KW-1185">Reference proteome</keyword>
<evidence type="ECO:0000313" key="3">
    <source>
        <dbReference type="Proteomes" id="UP000242450"/>
    </source>
</evidence>
<feature type="compositionally biased region" description="Polar residues" evidence="1">
    <location>
        <begin position="63"/>
        <end position="72"/>
    </location>
</feature>
<protein>
    <submittedName>
        <fullName evidence="2">Uncharacterized protein</fullName>
    </submittedName>
</protein>
<comment type="caution">
    <text evidence="2">The sequence shown here is derived from an EMBL/GenBank/DDBJ whole genome shotgun (WGS) entry which is preliminary data.</text>
</comment>
<feature type="non-terminal residue" evidence="2">
    <location>
        <position position="1"/>
    </location>
</feature>
<evidence type="ECO:0000313" key="2">
    <source>
        <dbReference type="EMBL" id="OWK11356.1"/>
    </source>
</evidence>
<gene>
    <name evidence="2" type="ORF">Celaphus_00006833</name>
</gene>
<dbReference type="AlphaFoldDB" id="A0A212CZH9"/>
<accession>A0A212CZH9</accession>
<feature type="region of interest" description="Disordered" evidence="1">
    <location>
        <begin position="1"/>
        <end position="97"/>
    </location>
</feature>
<feature type="non-terminal residue" evidence="2">
    <location>
        <position position="203"/>
    </location>
</feature>
<name>A0A212CZH9_CEREH</name>
<dbReference type="EMBL" id="MKHE01000010">
    <property type="protein sequence ID" value="OWK11356.1"/>
    <property type="molecule type" value="Genomic_DNA"/>
</dbReference>
<proteinExistence type="predicted"/>
<evidence type="ECO:0000256" key="1">
    <source>
        <dbReference type="SAM" id="MobiDB-lite"/>
    </source>
</evidence>
<reference evidence="2 3" key="1">
    <citation type="journal article" date="2018" name="Mol. Genet. Genomics">
        <title>The red deer Cervus elaphus genome CerEla1.0: sequencing, annotating, genes, and chromosomes.</title>
        <authorList>
            <person name="Bana N.A."/>
            <person name="Nyiri A."/>
            <person name="Nagy J."/>
            <person name="Frank K."/>
            <person name="Nagy T."/>
            <person name="Steger V."/>
            <person name="Schiller M."/>
            <person name="Lakatos P."/>
            <person name="Sugar L."/>
            <person name="Horn P."/>
            <person name="Barta E."/>
            <person name="Orosz L."/>
        </authorList>
    </citation>
    <scope>NUCLEOTIDE SEQUENCE [LARGE SCALE GENOMIC DNA]</scope>
    <source>
        <strain evidence="2">Hungarian</strain>
    </source>
</reference>
<sequence length="203" mass="20410">THLDARGAAVGTPDLSSEAGVQTAHLLSPGGTQRGRRGIPGRSHSREPSRIPAGVQCLASGSKARSTPQNPETLGLCLPGGPESGREHLGQSPAAVPGLSADVSQGLGGLGQGRIRVCLSRGIPAGVQSLPSGSAARTMPYIPETLGLRLSGGSESGREHLGQRRVPVPGRAAALSLTAIRGGGGCSAVSNPTFQTVTDTDHI</sequence>
<organism evidence="2 3">
    <name type="scientific">Cervus elaphus hippelaphus</name>
    <name type="common">European red deer</name>
    <dbReference type="NCBI Taxonomy" id="46360"/>
    <lineage>
        <taxon>Eukaryota</taxon>
        <taxon>Metazoa</taxon>
        <taxon>Chordata</taxon>
        <taxon>Craniata</taxon>
        <taxon>Vertebrata</taxon>
        <taxon>Euteleostomi</taxon>
        <taxon>Mammalia</taxon>
        <taxon>Eutheria</taxon>
        <taxon>Laurasiatheria</taxon>
        <taxon>Artiodactyla</taxon>
        <taxon>Ruminantia</taxon>
        <taxon>Pecora</taxon>
        <taxon>Cervidae</taxon>
        <taxon>Cervinae</taxon>
        <taxon>Cervus</taxon>
    </lineage>
</organism>
<dbReference type="Proteomes" id="UP000242450">
    <property type="component" value="Chromosome 10"/>
</dbReference>